<protein>
    <submittedName>
        <fullName evidence="11">Gonadotropin-releasing hormone receptor</fullName>
    </submittedName>
</protein>
<dbReference type="PANTHER" id="PTHR24230">
    <property type="entry name" value="G-PROTEIN COUPLED RECEPTOR"/>
    <property type="match status" value="1"/>
</dbReference>
<evidence type="ECO:0000259" key="10">
    <source>
        <dbReference type="PROSITE" id="PS50262"/>
    </source>
</evidence>
<evidence type="ECO:0000256" key="2">
    <source>
        <dbReference type="ARBA" id="ARBA00022475"/>
    </source>
</evidence>
<reference evidence="12" key="1">
    <citation type="submission" date="2017-01" db="EMBL/GenBank/DDBJ databases">
        <title>Comparative genomics of anhydrobiosis in the tardigrade Hypsibius dujardini.</title>
        <authorList>
            <person name="Yoshida Y."/>
            <person name="Koutsovoulos G."/>
            <person name="Laetsch D."/>
            <person name="Stevens L."/>
            <person name="Kumar S."/>
            <person name="Horikawa D."/>
            <person name="Ishino K."/>
            <person name="Komine S."/>
            <person name="Tomita M."/>
            <person name="Blaxter M."/>
            <person name="Arakawa K."/>
        </authorList>
    </citation>
    <scope>NUCLEOTIDE SEQUENCE [LARGE SCALE GENOMIC DNA]</scope>
    <source>
        <strain evidence="12">Z151</strain>
    </source>
</reference>
<feature type="transmembrane region" description="Helical" evidence="9">
    <location>
        <begin position="77"/>
        <end position="105"/>
    </location>
</feature>
<evidence type="ECO:0000256" key="9">
    <source>
        <dbReference type="SAM" id="Phobius"/>
    </source>
</evidence>
<dbReference type="OrthoDB" id="6022667at2759"/>
<dbReference type="Proteomes" id="UP000192578">
    <property type="component" value="Unassembled WGS sequence"/>
</dbReference>
<evidence type="ECO:0000313" key="11">
    <source>
        <dbReference type="EMBL" id="OWA53045.1"/>
    </source>
</evidence>
<name>A0A9X6RMI2_HYPEX</name>
<keyword evidence="7 11" id="KW-0675">Receptor</keyword>
<dbReference type="PROSITE" id="PS50262">
    <property type="entry name" value="G_PROTEIN_RECEP_F1_2"/>
    <property type="match status" value="1"/>
</dbReference>
<dbReference type="EMBL" id="MTYJ01000299">
    <property type="protein sequence ID" value="OWA53045.1"/>
    <property type="molecule type" value="Genomic_DNA"/>
</dbReference>
<gene>
    <name evidence="11" type="ORF">BV898_17481</name>
</gene>
<feature type="transmembrane region" description="Helical" evidence="9">
    <location>
        <begin position="45"/>
        <end position="65"/>
    </location>
</feature>
<dbReference type="InterPro" id="IPR017452">
    <property type="entry name" value="GPCR_Rhodpsn_7TM"/>
</dbReference>
<evidence type="ECO:0000256" key="7">
    <source>
        <dbReference type="ARBA" id="ARBA00023170"/>
    </source>
</evidence>
<evidence type="ECO:0000256" key="3">
    <source>
        <dbReference type="ARBA" id="ARBA00022692"/>
    </source>
</evidence>
<keyword evidence="3 9" id="KW-0812">Transmembrane</keyword>
<dbReference type="PANTHER" id="PTHR24230:SF163">
    <property type="entry name" value="CORAZONIN RECEPTOR, ISOFORM B"/>
    <property type="match status" value="1"/>
</dbReference>
<keyword evidence="12" id="KW-1185">Reference proteome</keyword>
<sequence length="211" mass="23721">MEINHGEYSPDPSEFNCSDNPTGQTSVAVLFNQTDPEYFTYQHSYVAILLVGAFFGISLNSILLIHLTYELFKEPRALGFMMVQLSFAHLMVSVFCLLGDGIWNATVQWYGGDALCRSMKYLQMFSLYSTTLLLTGMSIEACITVSFPLTKSSRPSTLHRARISSAVYWSLAALSSIPQAVIFHVKKAPVCEEFYQCVTHGSYIRFEFATR</sequence>
<dbReference type="GO" id="GO:0035237">
    <property type="term" value="F:corazonin receptor activity"/>
    <property type="evidence" value="ECO:0007669"/>
    <property type="project" value="TreeGrafter"/>
</dbReference>
<evidence type="ECO:0000256" key="5">
    <source>
        <dbReference type="ARBA" id="ARBA00023040"/>
    </source>
</evidence>
<evidence type="ECO:0000256" key="1">
    <source>
        <dbReference type="ARBA" id="ARBA00004651"/>
    </source>
</evidence>
<dbReference type="GO" id="GO:0005886">
    <property type="term" value="C:plasma membrane"/>
    <property type="evidence" value="ECO:0007669"/>
    <property type="project" value="UniProtKB-SubCell"/>
</dbReference>
<dbReference type="InterPro" id="IPR000276">
    <property type="entry name" value="GPCR_Rhodpsn"/>
</dbReference>
<feature type="transmembrane region" description="Helical" evidence="9">
    <location>
        <begin position="125"/>
        <end position="145"/>
    </location>
</feature>
<evidence type="ECO:0000256" key="4">
    <source>
        <dbReference type="ARBA" id="ARBA00022989"/>
    </source>
</evidence>
<keyword evidence="2" id="KW-1003">Cell membrane</keyword>
<keyword evidence="4 9" id="KW-1133">Transmembrane helix</keyword>
<keyword evidence="5" id="KW-0297">G-protein coupled receptor</keyword>
<evidence type="ECO:0000256" key="8">
    <source>
        <dbReference type="ARBA" id="ARBA00023224"/>
    </source>
</evidence>
<evidence type="ECO:0000256" key="6">
    <source>
        <dbReference type="ARBA" id="ARBA00023136"/>
    </source>
</evidence>
<accession>A0A9X6RMI2</accession>
<dbReference type="AlphaFoldDB" id="A0A9X6RMI2"/>
<keyword evidence="6 9" id="KW-0472">Membrane</keyword>
<dbReference type="SUPFAM" id="SSF81321">
    <property type="entry name" value="Family A G protein-coupled receptor-like"/>
    <property type="match status" value="1"/>
</dbReference>
<comment type="caution">
    <text evidence="11">The sequence shown here is derived from an EMBL/GenBank/DDBJ whole genome shotgun (WGS) entry which is preliminary data.</text>
</comment>
<organism evidence="11 12">
    <name type="scientific">Hypsibius exemplaris</name>
    <name type="common">Freshwater tardigrade</name>
    <dbReference type="NCBI Taxonomy" id="2072580"/>
    <lineage>
        <taxon>Eukaryota</taxon>
        <taxon>Metazoa</taxon>
        <taxon>Ecdysozoa</taxon>
        <taxon>Tardigrada</taxon>
        <taxon>Eutardigrada</taxon>
        <taxon>Parachela</taxon>
        <taxon>Hypsibioidea</taxon>
        <taxon>Hypsibiidae</taxon>
        <taxon>Hypsibius</taxon>
    </lineage>
</organism>
<evidence type="ECO:0000313" key="12">
    <source>
        <dbReference type="Proteomes" id="UP000192578"/>
    </source>
</evidence>
<proteinExistence type="predicted"/>
<dbReference type="Gene3D" id="1.20.1070.10">
    <property type="entry name" value="Rhodopsin 7-helix transmembrane proteins"/>
    <property type="match status" value="1"/>
</dbReference>
<feature type="domain" description="G-protein coupled receptors family 1 profile" evidence="10">
    <location>
        <begin position="59"/>
        <end position="211"/>
    </location>
</feature>
<comment type="subcellular location">
    <subcellularLocation>
        <location evidence="1">Cell membrane</location>
        <topology evidence="1">Multi-pass membrane protein</topology>
    </subcellularLocation>
</comment>
<dbReference type="Pfam" id="PF00001">
    <property type="entry name" value="7tm_1"/>
    <property type="match status" value="1"/>
</dbReference>
<keyword evidence="8" id="KW-0807">Transducer</keyword>